<dbReference type="InParanoid" id="A0A200Q8W5"/>
<evidence type="ECO:0000313" key="2">
    <source>
        <dbReference type="Proteomes" id="UP000195402"/>
    </source>
</evidence>
<evidence type="ECO:0000313" key="1">
    <source>
        <dbReference type="EMBL" id="OVA06919.1"/>
    </source>
</evidence>
<organism evidence="1 2">
    <name type="scientific">Macleaya cordata</name>
    <name type="common">Five-seeded plume-poppy</name>
    <name type="synonym">Bocconia cordata</name>
    <dbReference type="NCBI Taxonomy" id="56857"/>
    <lineage>
        <taxon>Eukaryota</taxon>
        <taxon>Viridiplantae</taxon>
        <taxon>Streptophyta</taxon>
        <taxon>Embryophyta</taxon>
        <taxon>Tracheophyta</taxon>
        <taxon>Spermatophyta</taxon>
        <taxon>Magnoliopsida</taxon>
        <taxon>Ranunculales</taxon>
        <taxon>Papaveraceae</taxon>
        <taxon>Papaveroideae</taxon>
        <taxon>Macleaya</taxon>
    </lineage>
</organism>
<sequence length="61" mass="6808">MSSSHRWIKVGCKRVDAVLSTSEVARSCWNLLGHIDLPNSVITFIVHASDASIECCYLKMK</sequence>
<dbReference type="AlphaFoldDB" id="A0A200Q8W5"/>
<dbReference type="Proteomes" id="UP000195402">
    <property type="component" value="Unassembled WGS sequence"/>
</dbReference>
<proteinExistence type="predicted"/>
<reference evidence="1 2" key="1">
    <citation type="journal article" date="2017" name="Mol. Plant">
        <title>The Genome of Medicinal Plant Macleaya cordata Provides New Insights into Benzylisoquinoline Alkaloids Metabolism.</title>
        <authorList>
            <person name="Liu X."/>
            <person name="Liu Y."/>
            <person name="Huang P."/>
            <person name="Ma Y."/>
            <person name="Qing Z."/>
            <person name="Tang Q."/>
            <person name="Cao H."/>
            <person name="Cheng P."/>
            <person name="Zheng Y."/>
            <person name="Yuan Z."/>
            <person name="Zhou Y."/>
            <person name="Liu J."/>
            <person name="Tang Z."/>
            <person name="Zhuo Y."/>
            <person name="Zhang Y."/>
            <person name="Yu L."/>
            <person name="Huang J."/>
            <person name="Yang P."/>
            <person name="Peng Q."/>
            <person name="Zhang J."/>
            <person name="Jiang W."/>
            <person name="Zhang Z."/>
            <person name="Lin K."/>
            <person name="Ro D.K."/>
            <person name="Chen X."/>
            <person name="Xiong X."/>
            <person name="Shang Y."/>
            <person name="Huang S."/>
            <person name="Zeng J."/>
        </authorList>
    </citation>
    <scope>NUCLEOTIDE SEQUENCE [LARGE SCALE GENOMIC DNA]</scope>
    <source>
        <strain evidence="2">cv. BLH2017</strain>
        <tissue evidence="1">Root</tissue>
    </source>
</reference>
<accession>A0A200Q8W5</accession>
<protein>
    <submittedName>
        <fullName evidence="1">Uncharacterized protein</fullName>
    </submittedName>
</protein>
<keyword evidence="2" id="KW-1185">Reference proteome</keyword>
<name>A0A200Q8W5_MACCD</name>
<gene>
    <name evidence="1" type="ORF">BVC80_1735g24</name>
</gene>
<comment type="caution">
    <text evidence="1">The sequence shown here is derived from an EMBL/GenBank/DDBJ whole genome shotgun (WGS) entry which is preliminary data.</text>
</comment>
<dbReference type="EMBL" id="MVGT01002672">
    <property type="protein sequence ID" value="OVA06919.1"/>
    <property type="molecule type" value="Genomic_DNA"/>
</dbReference>